<dbReference type="KEGG" id="hcv:FTV88_0892"/>
<dbReference type="PANTHER" id="PTHR38455">
    <property type="entry name" value="HYPOTHETICAL CYTOSOLIC PROTEIN"/>
    <property type="match status" value="1"/>
</dbReference>
<dbReference type="InterPro" id="IPR009296">
    <property type="entry name" value="DUF951"/>
</dbReference>
<dbReference type="PIRSF" id="PIRSF037263">
    <property type="entry name" value="DUF951_bac"/>
    <property type="match status" value="1"/>
</dbReference>
<name>A0A5Q2MWZ1_9FIRM</name>
<sequence>MAHYAVGDRVRMRKNHPCGSAEWEITRTGMDFRIRCLGCNHQVMLPRQKFEKAVKTVLSRAGEEPSKSQ</sequence>
<dbReference type="RefSeq" id="WP_170285769.1">
    <property type="nucleotide sequence ID" value="NZ_CP045875.1"/>
</dbReference>
<proteinExistence type="predicted"/>
<evidence type="ECO:0000313" key="2">
    <source>
        <dbReference type="Proteomes" id="UP000366051"/>
    </source>
</evidence>
<accession>A0A5Q2MWZ1</accession>
<dbReference type="PANTHER" id="PTHR38455:SF1">
    <property type="entry name" value="DUF951 DOMAIN-CONTAINING PROTEIN"/>
    <property type="match status" value="1"/>
</dbReference>
<gene>
    <name evidence="1" type="ORF">FTV88_0892</name>
</gene>
<dbReference type="AlphaFoldDB" id="A0A5Q2MWZ1"/>
<protein>
    <recommendedName>
        <fullName evidence="3">DUF951 domain-containing protein</fullName>
    </recommendedName>
</protein>
<organism evidence="1 2">
    <name type="scientific">Heliorestis convoluta</name>
    <dbReference type="NCBI Taxonomy" id="356322"/>
    <lineage>
        <taxon>Bacteria</taxon>
        <taxon>Bacillati</taxon>
        <taxon>Bacillota</taxon>
        <taxon>Clostridia</taxon>
        <taxon>Eubacteriales</taxon>
        <taxon>Heliobacteriaceae</taxon>
        <taxon>Heliorestis</taxon>
    </lineage>
</organism>
<evidence type="ECO:0008006" key="3">
    <source>
        <dbReference type="Google" id="ProtNLM"/>
    </source>
</evidence>
<reference evidence="2" key="1">
    <citation type="submission" date="2019-11" db="EMBL/GenBank/DDBJ databases">
        <title>Genome sequence of Heliorestis convoluta strain HH, an alkaliphilic and minimalistic phototrophic bacterium from a soda lake in Egypt.</title>
        <authorList>
            <person name="Dewey E.D."/>
            <person name="Stokes L.M."/>
            <person name="Burchell B.M."/>
            <person name="Shaffer K.N."/>
            <person name="Huntington A.M."/>
            <person name="Baker J.M."/>
            <person name="Nadendla S."/>
            <person name="Giglio M.G."/>
            <person name="Touchman J.W."/>
            <person name="Blankenship R.E."/>
            <person name="Madigan M.T."/>
            <person name="Sattley W.M."/>
        </authorList>
    </citation>
    <scope>NUCLEOTIDE SEQUENCE [LARGE SCALE GENOMIC DNA]</scope>
    <source>
        <strain evidence="2">HH</strain>
    </source>
</reference>
<dbReference type="Proteomes" id="UP000366051">
    <property type="component" value="Chromosome"/>
</dbReference>
<dbReference type="Pfam" id="PF06107">
    <property type="entry name" value="DUF951"/>
    <property type="match status" value="1"/>
</dbReference>
<keyword evidence="2" id="KW-1185">Reference proteome</keyword>
<dbReference type="EMBL" id="CP045875">
    <property type="protein sequence ID" value="QGG47048.1"/>
    <property type="molecule type" value="Genomic_DNA"/>
</dbReference>
<evidence type="ECO:0000313" key="1">
    <source>
        <dbReference type="EMBL" id="QGG47048.1"/>
    </source>
</evidence>